<sequence>MDSVTAQSRPGRHSVDPSKRIQSSPPPGFGSVPSFNYASSFGSHNDSTNPPHRESI</sequence>
<evidence type="ECO:0000313" key="5">
    <source>
        <dbReference type="Proteomes" id="UP000324748"/>
    </source>
</evidence>
<organism evidence="4 6">
    <name type="scientific">Puccinia graminis f. sp. tritici</name>
    <dbReference type="NCBI Taxonomy" id="56615"/>
    <lineage>
        <taxon>Eukaryota</taxon>
        <taxon>Fungi</taxon>
        <taxon>Dikarya</taxon>
        <taxon>Basidiomycota</taxon>
        <taxon>Pucciniomycotina</taxon>
        <taxon>Pucciniomycetes</taxon>
        <taxon>Pucciniales</taxon>
        <taxon>Pucciniaceae</taxon>
        <taxon>Puccinia</taxon>
    </lineage>
</organism>
<evidence type="ECO:0000313" key="6">
    <source>
        <dbReference type="Proteomes" id="UP000325313"/>
    </source>
</evidence>
<comment type="caution">
    <text evidence="4">The sequence shown here is derived from an EMBL/GenBank/DDBJ whole genome shotgun (WGS) entry which is preliminary data.</text>
</comment>
<feature type="region of interest" description="Disordered" evidence="1">
    <location>
        <begin position="1"/>
        <end position="56"/>
    </location>
</feature>
<evidence type="ECO:0000313" key="3">
    <source>
        <dbReference type="EMBL" id="KAA1130340.1"/>
    </source>
</evidence>
<proteinExistence type="predicted"/>
<evidence type="ECO:0000313" key="4">
    <source>
        <dbReference type="EMBL" id="KAA1138624.1"/>
    </source>
</evidence>
<accession>A0A5B0SPQ0</accession>
<dbReference type="EMBL" id="VSWC01000196">
    <property type="protein sequence ID" value="KAA1066021.1"/>
    <property type="molecule type" value="Genomic_DNA"/>
</dbReference>
<feature type="compositionally biased region" description="Polar residues" evidence="1">
    <location>
        <begin position="36"/>
        <end position="50"/>
    </location>
</feature>
<dbReference type="EMBL" id="VDEP01000110">
    <property type="protein sequence ID" value="KAA1130340.1"/>
    <property type="molecule type" value="Genomic_DNA"/>
</dbReference>
<keyword evidence="5" id="KW-1185">Reference proteome</keyword>
<dbReference type="Proteomes" id="UP000324748">
    <property type="component" value="Unassembled WGS sequence"/>
</dbReference>
<dbReference type="Proteomes" id="UP000325313">
    <property type="component" value="Unassembled WGS sequence"/>
</dbReference>
<protein>
    <submittedName>
        <fullName evidence="4">Uncharacterized protein</fullName>
    </submittedName>
</protein>
<evidence type="ECO:0000256" key="1">
    <source>
        <dbReference type="SAM" id="MobiDB-lite"/>
    </source>
</evidence>
<name>A0A5B0SPQ0_PUCGR</name>
<dbReference type="AlphaFoldDB" id="A0A5B0SPQ0"/>
<gene>
    <name evidence="2" type="ORF">PGT21_018607</name>
    <name evidence="3" type="ORF">PGTUg99_018679</name>
    <name evidence="4" type="ORF">PGTUg99_031849</name>
</gene>
<reference evidence="5 6" key="1">
    <citation type="submission" date="2019-05" db="EMBL/GenBank/DDBJ databases">
        <title>Emergence of the Ug99 lineage of the wheat stem rust pathogen through somatic hybridization.</title>
        <authorList>
            <person name="Li F."/>
            <person name="Upadhyaya N.M."/>
            <person name="Sperschneider J."/>
            <person name="Matny O."/>
            <person name="Nguyen-Phuc H."/>
            <person name="Mago R."/>
            <person name="Raley C."/>
            <person name="Miller M.E."/>
            <person name="Silverstein K.A.T."/>
            <person name="Henningsen E."/>
            <person name="Hirsch C.D."/>
            <person name="Visser B."/>
            <person name="Pretorius Z.A."/>
            <person name="Steffenson B.J."/>
            <person name="Schwessinger B."/>
            <person name="Dodds P.N."/>
            <person name="Figueroa M."/>
        </authorList>
    </citation>
    <scope>NUCLEOTIDE SEQUENCE [LARGE SCALE GENOMIC DNA]</scope>
    <source>
        <strain evidence="2">21-0</strain>
        <strain evidence="4 6">Ug99</strain>
    </source>
</reference>
<dbReference type="EMBL" id="VDEP01000002">
    <property type="protein sequence ID" value="KAA1138624.1"/>
    <property type="molecule type" value="Genomic_DNA"/>
</dbReference>
<evidence type="ECO:0000313" key="2">
    <source>
        <dbReference type="EMBL" id="KAA1066021.1"/>
    </source>
</evidence>